<dbReference type="SMART" id="SM00732">
    <property type="entry name" value="YqgFc"/>
    <property type="match status" value="1"/>
</dbReference>
<dbReference type="SUPFAM" id="SSF53098">
    <property type="entry name" value="Ribonuclease H-like"/>
    <property type="match status" value="1"/>
</dbReference>
<evidence type="ECO:0000259" key="1">
    <source>
        <dbReference type="PROSITE" id="PS50126"/>
    </source>
</evidence>
<dbReference type="Gene3D" id="1.10.10.650">
    <property type="entry name" value="RuvA domain 2-like"/>
    <property type="match status" value="1"/>
</dbReference>
<proteinExistence type="predicted"/>
<dbReference type="HOGENOM" id="CLU_009833_0_2_9"/>
<dbReference type="InterPro" id="IPR023319">
    <property type="entry name" value="Tex-like_HTH_dom_sf"/>
</dbReference>
<dbReference type="Pfam" id="PF09371">
    <property type="entry name" value="Tex_N"/>
    <property type="match status" value="1"/>
</dbReference>
<dbReference type="InterPro" id="IPR012337">
    <property type="entry name" value="RNaseH-like_sf"/>
</dbReference>
<keyword evidence="3" id="KW-1185">Reference proteome</keyword>
<dbReference type="Pfam" id="PF16921">
    <property type="entry name" value="Tex_YqgF"/>
    <property type="match status" value="1"/>
</dbReference>
<dbReference type="InterPro" id="IPR006641">
    <property type="entry name" value="YqgF/RNaseH-like_dom"/>
</dbReference>
<dbReference type="InterPro" id="IPR023323">
    <property type="entry name" value="Tex-like_dom_sf"/>
</dbReference>
<dbReference type="AlphaFoldDB" id="E2ZAZ7"/>
<sequence>MTEDRIIYNIASDLKIKPHQVKATLHLLEEKNTIPFIARYRKEATGSLDEVQLRAVQERFEYESLLADRKKTVEQSIREQGLWTQDLSRSLEKATLLREVEDLYLPYKPKKRTKASAAREAGLAPFAERMIRQNQRDPSPERVAASYVNDTVLSTEDAINGALYIIAETLSENADCRQAIRKDLWKHAVLECSLNVDEDEAGPFATYKDYSERISLMPSHRILAVTRGESLKILKVRLQADHEAHIERLSRQLITGPSPYTSLLKAAATDSYKRLIFPQLEREIRNELFERGEKQAITIFSENLRSLLMQPPFTQQTILGLDPGYRTGCKAAVIDPTGNVLDYGTCMLTGSEKQKSLAADTLTRFIKTYGVNLISIGNGTASYETEQFVSALIGDRKLPCSYIITNESGASVYSASDLARAELPDLDVTIRGAVSIARRIQDPLAEFIKIDPKSIGVGQYQHDVNQKKLTSALDDIVESVVNRVGVDLNTASQALLQHISGLTAATAGNIVAYRNTNGPFHSRKELKKIPRLGAATFTQCAGFLRIKDGTDPLDNTSVHPESYNLTKKIAAHYGFSLHDLKDEMHLDDLKKKVQESDAAILAPLLDAGEPTIRDIISELRKPGRDIRSDLPQPLTRKKLMSLDELQVGTVVKGTVQNVVDFGAFVDFGLKTAGLIHRSELSTRPFKHPLDILHTGDIVEAQIIGVEAKKNRIALSIKALEKVKN</sequence>
<dbReference type="InterPro" id="IPR050437">
    <property type="entry name" value="Ribos_protein_bS1-like"/>
</dbReference>
<dbReference type="InterPro" id="IPR012340">
    <property type="entry name" value="NA-bd_OB-fold"/>
</dbReference>
<dbReference type="STRING" id="706434.HMPREF9429_00622"/>
<comment type="caution">
    <text evidence="2">The sequence shown here is derived from an EMBL/GenBank/DDBJ whole genome shotgun (WGS) entry which is preliminary data.</text>
</comment>
<dbReference type="SUPFAM" id="SSF158832">
    <property type="entry name" value="Tex N-terminal region-like"/>
    <property type="match status" value="1"/>
</dbReference>
<dbReference type="Gene3D" id="1.10.150.310">
    <property type="entry name" value="Tex RuvX-like domain-like"/>
    <property type="match status" value="1"/>
</dbReference>
<dbReference type="FunFam" id="1.10.10.650:FF:000001">
    <property type="entry name" value="S1 RNA-binding domain 1"/>
    <property type="match status" value="1"/>
</dbReference>
<dbReference type="Pfam" id="PF12836">
    <property type="entry name" value="HHH_3"/>
    <property type="match status" value="1"/>
</dbReference>
<evidence type="ECO:0000313" key="2">
    <source>
        <dbReference type="EMBL" id="EFQ04518.1"/>
    </source>
</evidence>
<dbReference type="GO" id="GO:0006412">
    <property type="term" value="P:translation"/>
    <property type="evidence" value="ECO:0007669"/>
    <property type="project" value="TreeGrafter"/>
</dbReference>
<dbReference type="OrthoDB" id="9804714at2"/>
<dbReference type="EMBL" id="AECS01000014">
    <property type="protein sequence ID" value="EFQ04518.1"/>
    <property type="molecule type" value="Genomic_DNA"/>
</dbReference>
<dbReference type="eggNOG" id="COG2183">
    <property type="taxonomic scope" value="Bacteria"/>
</dbReference>
<dbReference type="CDD" id="cd05685">
    <property type="entry name" value="S1_Tex"/>
    <property type="match status" value="1"/>
</dbReference>
<dbReference type="InterPro" id="IPR037027">
    <property type="entry name" value="YqgF/RNaseH-like_dom_sf"/>
</dbReference>
<dbReference type="Gene3D" id="2.40.50.140">
    <property type="entry name" value="Nucleic acid-binding proteins"/>
    <property type="match status" value="1"/>
</dbReference>
<dbReference type="GO" id="GO:0003735">
    <property type="term" value="F:structural constituent of ribosome"/>
    <property type="evidence" value="ECO:0007669"/>
    <property type="project" value="TreeGrafter"/>
</dbReference>
<dbReference type="SMART" id="SM00316">
    <property type="entry name" value="S1"/>
    <property type="match status" value="1"/>
</dbReference>
<dbReference type="Gene3D" id="3.30.420.140">
    <property type="entry name" value="YqgF/RNase H-like domain"/>
    <property type="match status" value="1"/>
</dbReference>
<dbReference type="Gene3D" id="1.10.3500.10">
    <property type="entry name" value="Tex N-terminal region-like"/>
    <property type="match status" value="1"/>
</dbReference>
<dbReference type="InterPro" id="IPR010994">
    <property type="entry name" value="RuvA_2-like"/>
</dbReference>
<dbReference type="Pfam" id="PF22706">
    <property type="entry name" value="Tex_central_region"/>
    <property type="match status" value="1"/>
</dbReference>
<dbReference type="InterPro" id="IPR032639">
    <property type="entry name" value="Tex_YqgF"/>
</dbReference>
<dbReference type="InterPro" id="IPR041692">
    <property type="entry name" value="HHH_9"/>
</dbReference>
<dbReference type="InterPro" id="IPR044146">
    <property type="entry name" value="S1_Tex"/>
</dbReference>
<dbReference type="GO" id="GO:0006139">
    <property type="term" value="P:nucleobase-containing compound metabolic process"/>
    <property type="evidence" value="ECO:0007669"/>
    <property type="project" value="InterPro"/>
</dbReference>
<dbReference type="InterPro" id="IPR003029">
    <property type="entry name" value="S1_domain"/>
</dbReference>
<evidence type="ECO:0000313" key="3">
    <source>
        <dbReference type="Proteomes" id="UP000003195"/>
    </source>
</evidence>
<dbReference type="SUPFAM" id="SSF50249">
    <property type="entry name" value="Nucleic acid-binding proteins"/>
    <property type="match status" value="1"/>
</dbReference>
<dbReference type="GO" id="GO:0003729">
    <property type="term" value="F:mRNA binding"/>
    <property type="evidence" value="ECO:0007669"/>
    <property type="project" value="UniProtKB-ARBA"/>
</dbReference>
<reference evidence="2 3" key="1">
    <citation type="submission" date="2010-08" db="EMBL/GenBank/DDBJ databases">
        <authorList>
            <person name="Weinstock G."/>
            <person name="Sodergren E."/>
            <person name="Clifton S."/>
            <person name="Fulton L."/>
            <person name="Fulton B."/>
            <person name="Courtney L."/>
            <person name="Fronick C."/>
            <person name="Harrison M."/>
            <person name="Strong C."/>
            <person name="Farmer C."/>
            <person name="Delahaunty K."/>
            <person name="Markovic C."/>
            <person name="Hall O."/>
            <person name="Minx P."/>
            <person name="Tomlinson C."/>
            <person name="Mitreva M."/>
            <person name="Hou S."/>
            <person name="Chen J."/>
            <person name="Wollam A."/>
            <person name="Pepin K.H."/>
            <person name="Johnson M."/>
            <person name="Bhonagiri V."/>
            <person name="Zhang X."/>
            <person name="Suruliraj S."/>
            <person name="Warren W."/>
            <person name="Chinwalla A."/>
            <person name="Mardis E.R."/>
            <person name="Wilson R.K."/>
        </authorList>
    </citation>
    <scope>NUCLEOTIDE SEQUENCE [LARGE SCALE GENOMIC DNA]</scope>
    <source>
        <strain evidence="2 3">F0359</strain>
    </source>
</reference>
<gene>
    <name evidence="2" type="ORF">HMPREF9429_00622</name>
</gene>
<dbReference type="RefSeq" id="WP_006941513.1">
    <property type="nucleotide sequence ID" value="NZ_GL538187.1"/>
</dbReference>
<dbReference type="SUPFAM" id="SSF47781">
    <property type="entry name" value="RuvA domain 2-like"/>
    <property type="match status" value="2"/>
</dbReference>
<dbReference type="PROSITE" id="PS50126">
    <property type="entry name" value="S1"/>
    <property type="match status" value="1"/>
</dbReference>
<protein>
    <submittedName>
        <fullName evidence="2">Tex-like protein N-terminal domain protein</fullName>
    </submittedName>
</protein>
<dbReference type="InterPro" id="IPR018974">
    <property type="entry name" value="Tex-like_N"/>
</dbReference>
<dbReference type="FunFam" id="3.30.420.140:FF:000001">
    <property type="entry name" value="RNA-binding transcriptional accessory protein"/>
    <property type="match status" value="1"/>
</dbReference>
<accession>E2ZAZ7</accession>
<dbReference type="FunFam" id="1.10.150.310:FF:000001">
    <property type="entry name" value="RNA-binding transcriptional accessory protein"/>
    <property type="match status" value="1"/>
</dbReference>
<name>E2ZAZ7_9FIRM</name>
<dbReference type="PANTHER" id="PTHR10724">
    <property type="entry name" value="30S RIBOSOMAL PROTEIN S1"/>
    <property type="match status" value="1"/>
</dbReference>
<dbReference type="InterPro" id="IPR055179">
    <property type="entry name" value="Tex-like_central_region"/>
</dbReference>
<dbReference type="Pfam" id="PF00575">
    <property type="entry name" value="S1"/>
    <property type="match status" value="1"/>
</dbReference>
<dbReference type="GO" id="GO:0005737">
    <property type="term" value="C:cytoplasm"/>
    <property type="evidence" value="ECO:0007669"/>
    <property type="project" value="UniProtKB-ARBA"/>
</dbReference>
<feature type="domain" description="S1 motif" evidence="1">
    <location>
        <begin position="648"/>
        <end position="717"/>
    </location>
</feature>
<dbReference type="Pfam" id="PF17674">
    <property type="entry name" value="HHH_9"/>
    <property type="match status" value="1"/>
</dbReference>
<dbReference type="Proteomes" id="UP000003195">
    <property type="component" value="Unassembled WGS sequence"/>
</dbReference>
<dbReference type="FunFam" id="2.40.50.140:FF:000051">
    <property type="entry name" value="RNA-binding transcriptional accessory protein"/>
    <property type="match status" value="1"/>
</dbReference>
<dbReference type="PANTHER" id="PTHR10724:SF10">
    <property type="entry name" value="S1 RNA-BINDING DOMAIN-CONTAINING PROTEIN 1"/>
    <property type="match status" value="1"/>
</dbReference>
<organism evidence="2 3">
    <name type="scientific">Megasphaera micronuciformis F0359</name>
    <dbReference type="NCBI Taxonomy" id="706434"/>
    <lineage>
        <taxon>Bacteria</taxon>
        <taxon>Bacillati</taxon>
        <taxon>Bacillota</taxon>
        <taxon>Negativicutes</taxon>
        <taxon>Veillonellales</taxon>
        <taxon>Veillonellaceae</taxon>
        <taxon>Megasphaera</taxon>
    </lineage>
</organism>